<evidence type="ECO:0000313" key="3">
    <source>
        <dbReference type="Proteomes" id="UP000317344"/>
    </source>
</evidence>
<dbReference type="RefSeq" id="WP_143909226.1">
    <property type="nucleotide sequence ID" value="NZ_CP041765.1"/>
</dbReference>
<name>A0A516X5N3_9ACTN</name>
<keyword evidence="3" id="KW-1185">Reference proteome</keyword>
<dbReference type="EMBL" id="CP041765">
    <property type="protein sequence ID" value="QDQ97991.1"/>
    <property type="molecule type" value="Genomic_DNA"/>
</dbReference>
<evidence type="ECO:0000313" key="2">
    <source>
        <dbReference type="EMBL" id="QDQ97991.1"/>
    </source>
</evidence>
<dbReference type="Proteomes" id="UP000317344">
    <property type="component" value="Chromosome"/>
</dbReference>
<protein>
    <submittedName>
        <fullName evidence="2">Uncharacterized protein</fullName>
    </submittedName>
</protein>
<accession>A0A516X5N3</accession>
<dbReference type="KEGG" id="toy:FO059_12525"/>
<reference evidence="2 3" key="1">
    <citation type="submission" date="2019-07" db="EMBL/GenBank/DDBJ databases">
        <title>Tomitella cavernea sp. nov., an actinomycete isolated from soil.</title>
        <authorList>
            <person name="Cheng J."/>
        </authorList>
    </citation>
    <scope>NUCLEOTIDE SEQUENCE [LARGE SCALE GENOMIC DNA]</scope>
    <source>
        <strain evidence="2 3">HY188</strain>
    </source>
</reference>
<proteinExistence type="predicted"/>
<dbReference type="AlphaFoldDB" id="A0A516X5N3"/>
<sequence length="377" mass="40651">MAYVFERNFRMKVRLKDLWDVRSTGLGVIEMIGDNAEIEIPAYRGEQGLAGRDGTPPKLHEVDTVDDVPTDAELTHDMIGHGYHVTGSRDVHFVTTAPADDNALRIETLYDWLGTQGETGPPPEFSIGSVTTSDDVSNAQIEETGPGAYALHMTLRRGRQGAQGNPGPAAAIRKAADYDNTRRPRANEVPTWNAADKQWQPRLPRSAMGPYTLPPRSLSDAHANPLSGTKKILMGSRSIPGQPFDWHPWVAGHAQANSGITARAGVEVRIGPDEDNSVVVAVGTAVANMSLYSIPIAPHFDVEVDPDSDHALIPAGQETVMFVYGVRTNSSIDEWTVHAGGTHVALQVMPAYTAADDDVPAPDDERRTVIDGGDAQA</sequence>
<reference evidence="2 3" key="2">
    <citation type="submission" date="2019-07" db="EMBL/GenBank/DDBJ databases">
        <authorList>
            <person name="Huang Y."/>
        </authorList>
    </citation>
    <scope>NUCLEOTIDE SEQUENCE [LARGE SCALE GENOMIC DNA]</scope>
    <source>
        <strain evidence="2 3">HY188</strain>
    </source>
</reference>
<gene>
    <name evidence="2" type="ORF">FO059_12525</name>
</gene>
<organism evidence="2 3">
    <name type="scientific">Tomitella fengzijianii</name>
    <dbReference type="NCBI Taxonomy" id="2597660"/>
    <lineage>
        <taxon>Bacteria</taxon>
        <taxon>Bacillati</taxon>
        <taxon>Actinomycetota</taxon>
        <taxon>Actinomycetes</taxon>
        <taxon>Mycobacteriales</taxon>
        <taxon>Tomitella</taxon>
    </lineage>
</organism>
<dbReference type="OrthoDB" id="4551208at2"/>
<feature type="region of interest" description="Disordered" evidence="1">
    <location>
        <begin position="355"/>
        <end position="377"/>
    </location>
</feature>
<evidence type="ECO:0000256" key="1">
    <source>
        <dbReference type="SAM" id="MobiDB-lite"/>
    </source>
</evidence>